<dbReference type="Pfam" id="PF00314">
    <property type="entry name" value="Thaumatin"/>
    <property type="match status" value="2"/>
</dbReference>
<dbReference type="PRINTS" id="PR00347">
    <property type="entry name" value="THAUMATIN"/>
</dbReference>
<dbReference type="PROSITE" id="PS51367">
    <property type="entry name" value="THAUMATIN_2"/>
    <property type="match status" value="2"/>
</dbReference>
<dbReference type="InterPro" id="IPR017949">
    <property type="entry name" value="Thaumatin_CS"/>
</dbReference>
<evidence type="ECO:0000256" key="1">
    <source>
        <dbReference type="SAM" id="SignalP"/>
    </source>
</evidence>
<dbReference type="PROSITE" id="PS00316">
    <property type="entry name" value="THAUMATIN_1"/>
    <property type="match status" value="1"/>
</dbReference>
<accession>A0AAV9FBT3</accession>
<dbReference type="CDD" id="cd09218">
    <property type="entry name" value="TLP-PA"/>
    <property type="match status" value="2"/>
</dbReference>
<dbReference type="InterPro" id="IPR037176">
    <property type="entry name" value="Osmotin/thaumatin-like_sf"/>
</dbReference>
<feature type="signal peptide" evidence="1">
    <location>
        <begin position="1"/>
        <end position="22"/>
    </location>
</feature>
<dbReference type="FunFam" id="2.60.110.10:FF:000004">
    <property type="entry name" value="THAUMATIN-LIKE PROTEIN 1"/>
    <property type="match status" value="1"/>
</dbReference>
<evidence type="ECO:0000313" key="3">
    <source>
        <dbReference type="Proteomes" id="UP001180020"/>
    </source>
</evidence>
<dbReference type="FunFam" id="2.60.110.10:FF:000001">
    <property type="entry name" value="THAUMATIN-LIKE PROTEIN 1"/>
    <property type="match status" value="1"/>
</dbReference>
<dbReference type="InterPro" id="IPR001938">
    <property type="entry name" value="Thaumatin"/>
</dbReference>
<keyword evidence="1" id="KW-0732">Signal</keyword>
<comment type="caution">
    <text evidence="2">The sequence shown here is derived from an EMBL/GenBank/DDBJ whole genome shotgun (WGS) entry which is preliminary data.</text>
</comment>
<dbReference type="PANTHER" id="PTHR31048">
    <property type="entry name" value="OS03G0233200 PROTEIN"/>
    <property type="match status" value="1"/>
</dbReference>
<dbReference type="Proteomes" id="UP001180020">
    <property type="component" value="Unassembled WGS sequence"/>
</dbReference>
<feature type="chain" id="PRO_5043642351" evidence="1">
    <location>
        <begin position="23"/>
        <end position="566"/>
    </location>
</feature>
<dbReference type="SMART" id="SM00205">
    <property type="entry name" value="THN"/>
    <property type="match status" value="2"/>
</dbReference>
<gene>
    <name evidence="2" type="primary">TL1</name>
    <name evidence="2" type="ORF">QJS10_CPA03g02238</name>
</gene>
<protein>
    <submittedName>
        <fullName evidence="2">Thaumatin-like protein 1</fullName>
    </submittedName>
</protein>
<reference evidence="2" key="2">
    <citation type="submission" date="2023-06" db="EMBL/GenBank/DDBJ databases">
        <authorList>
            <person name="Ma L."/>
            <person name="Liu K.-W."/>
            <person name="Li Z."/>
            <person name="Hsiao Y.-Y."/>
            <person name="Qi Y."/>
            <person name="Fu T."/>
            <person name="Tang G."/>
            <person name="Zhang D."/>
            <person name="Sun W.-H."/>
            <person name="Liu D.-K."/>
            <person name="Li Y."/>
            <person name="Chen G.-Z."/>
            <person name="Liu X.-D."/>
            <person name="Liao X.-Y."/>
            <person name="Jiang Y.-T."/>
            <person name="Yu X."/>
            <person name="Hao Y."/>
            <person name="Huang J."/>
            <person name="Zhao X.-W."/>
            <person name="Ke S."/>
            <person name="Chen Y.-Y."/>
            <person name="Wu W.-L."/>
            <person name="Hsu J.-L."/>
            <person name="Lin Y.-F."/>
            <person name="Huang M.-D."/>
            <person name="Li C.-Y."/>
            <person name="Huang L."/>
            <person name="Wang Z.-W."/>
            <person name="Zhao X."/>
            <person name="Zhong W.-Y."/>
            <person name="Peng D.-H."/>
            <person name="Ahmad S."/>
            <person name="Lan S."/>
            <person name="Zhang J.-S."/>
            <person name="Tsai W.-C."/>
            <person name="Van De Peer Y."/>
            <person name="Liu Z.-J."/>
        </authorList>
    </citation>
    <scope>NUCLEOTIDE SEQUENCE</scope>
    <source>
        <strain evidence="2">CP</strain>
        <tissue evidence="2">Leaves</tissue>
    </source>
</reference>
<organism evidence="2 3">
    <name type="scientific">Acorus calamus</name>
    <name type="common">Sweet flag</name>
    <dbReference type="NCBI Taxonomy" id="4465"/>
    <lineage>
        <taxon>Eukaryota</taxon>
        <taxon>Viridiplantae</taxon>
        <taxon>Streptophyta</taxon>
        <taxon>Embryophyta</taxon>
        <taxon>Tracheophyta</taxon>
        <taxon>Spermatophyta</taxon>
        <taxon>Magnoliopsida</taxon>
        <taxon>Liliopsida</taxon>
        <taxon>Acoraceae</taxon>
        <taxon>Acorus</taxon>
    </lineage>
</organism>
<dbReference type="AlphaFoldDB" id="A0AAV9FBT3"/>
<keyword evidence="3" id="KW-1185">Reference proteome</keyword>
<proteinExistence type="predicted"/>
<sequence>MARYSIFLTLISLSLSISGALSATFTLSNNCDYTVWPGLLSNAGTPELPTTGFSLEKGETQTVSAPSNWSGRMWARTLCSSDPTTGNFVCSTGDCGSGKLACSGGGAAPPATLAEFTLAGASGLDFYDVSLVDGYNLPVLVVPRGGSGNCSATGCLVDLNGPCPSDLKVLMKSDGGGSDAIACRSACEAYGSPQYCCSGAYGNPNTQKSLDENPQASALPLINDTMVYLGGQMMSNGGPLTVHPSYPALVGLRDSQGGEQQNDNTGVVLLGVGWGGEGGGREQVMGFGGTLKRRKSLETNKEELLVGGLVPGGDVKGAAFTFINKCDHTVWPGILSNAGSPPLGTTGFELPRGTTQTFDAPTGWSGRFWGRTGCNFDSSGRGTCATGDCGSDQVACNGAGAAPPATLAEFTLGSPGSKDFYDVSLVDGYNLPVTVDASSSGSGACGSTGCMVDLNARCPAELRTADGTGCRSACEAFGKPEYCCSGDFGSPDKCSPSVYSEMFKSACPKSYSYAYDDATSTFTCASADYTITFCPGFTSQVGWIKLNILLVETEKGEPDVRALVKM</sequence>
<dbReference type="SUPFAM" id="SSF49870">
    <property type="entry name" value="Osmotin, thaumatin-like protein"/>
    <property type="match status" value="2"/>
</dbReference>
<evidence type="ECO:0000313" key="2">
    <source>
        <dbReference type="EMBL" id="KAK1322305.1"/>
    </source>
</evidence>
<name>A0AAV9FBT3_ACOCL</name>
<dbReference type="EMBL" id="JAUJYO010000003">
    <property type="protein sequence ID" value="KAK1322305.1"/>
    <property type="molecule type" value="Genomic_DNA"/>
</dbReference>
<dbReference type="Gene3D" id="2.60.110.10">
    <property type="entry name" value="Thaumatin"/>
    <property type="match status" value="2"/>
</dbReference>
<reference evidence="2" key="1">
    <citation type="journal article" date="2023" name="Nat. Commun.">
        <title>Diploid and tetraploid genomes of Acorus and the evolution of monocots.</title>
        <authorList>
            <person name="Ma L."/>
            <person name="Liu K.W."/>
            <person name="Li Z."/>
            <person name="Hsiao Y.Y."/>
            <person name="Qi Y."/>
            <person name="Fu T."/>
            <person name="Tang G.D."/>
            <person name="Zhang D."/>
            <person name="Sun W.H."/>
            <person name="Liu D.K."/>
            <person name="Li Y."/>
            <person name="Chen G.Z."/>
            <person name="Liu X.D."/>
            <person name="Liao X.Y."/>
            <person name="Jiang Y.T."/>
            <person name="Yu X."/>
            <person name="Hao Y."/>
            <person name="Huang J."/>
            <person name="Zhao X.W."/>
            <person name="Ke S."/>
            <person name="Chen Y.Y."/>
            <person name="Wu W.L."/>
            <person name="Hsu J.L."/>
            <person name="Lin Y.F."/>
            <person name="Huang M.D."/>
            <person name="Li C.Y."/>
            <person name="Huang L."/>
            <person name="Wang Z.W."/>
            <person name="Zhao X."/>
            <person name="Zhong W.Y."/>
            <person name="Peng D.H."/>
            <person name="Ahmad S."/>
            <person name="Lan S."/>
            <person name="Zhang J.S."/>
            <person name="Tsai W.C."/>
            <person name="Van de Peer Y."/>
            <person name="Liu Z.J."/>
        </authorList>
    </citation>
    <scope>NUCLEOTIDE SEQUENCE</scope>
    <source>
        <strain evidence="2">CP</strain>
    </source>
</reference>